<gene>
    <name evidence="1" type="ORF">EKO27_g7766</name>
</gene>
<dbReference type="STRING" id="363999.A0A439CYZ6"/>
<sequence>MKPTNAETATKLTSVLGDDRLHEDDDASTIGDAELEANMNKPTIDKANLSCGHCLIYSNDSSTVLEGWEIISVQPTTELTSSKRIFGVNVVSTYKVMKDGYTGVRAIPSYSQLELAHTVATAEREWASRKSSRLMRRNTYSQDLARRIFELPACLPSKLGALLDCRFVATNKNPHVRREWKIIMLKPVLEVLTDEGQPPRNLGIWNKGGGRQNTPVQKWLVILRGRDTRVSQRCFQTFNTMSNPWLKVDERLHSDGEHVTEQHEGPEERQ</sequence>
<keyword evidence="2" id="KW-1185">Reference proteome</keyword>
<protein>
    <submittedName>
        <fullName evidence="1">Uncharacterized protein</fullName>
    </submittedName>
</protein>
<name>A0A439CYZ6_9PEZI</name>
<evidence type="ECO:0000313" key="2">
    <source>
        <dbReference type="Proteomes" id="UP000286045"/>
    </source>
</evidence>
<reference evidence="1 2" key="1">
    <citation type="submission" date="2018-12" db="EMBL/GenBank/DDBJ databases">
        <title>Draft genome sequence of Xylaria grammica IHI A82.</title>
        <authorList>
            <person name="Buettner E."/>
            <person name="Kellner H."/>
        </authorList>
    </citation>
    <scope>NUCLEOTIDE SEQUENCE [LARGE SCALE GENOMIC DNA]</scope>
    <source>
        <strain evidence="1 2">IHI A82</strain>
    </source>
</reference>
<organism evidence="1 2">
    <name type="scientific">Xylaria grammica</name>
    <dbReference type="NCBI Taxonomy" id="363999"/>
    <lineage>
        <taxon>Eukaryota</taxon>
        <taxon>Fungi</taxon>
        <taxon>Dikarya</taxon>
        <taxon>Ascomycota</taxon>
        <taxon>Pezizomycotina</taxon>
        <taxon>Sordariomycetes</taxon>
        <taxon>Xylariomycetidae</taxon>
        <taxon>Xylariales</taxon>
        <taxon>Xylariaceae</taxon>
        <taxon>Xylaria</taxon>
    </lineage>
</organism>
<evidence type="ECO:0000313" key="1">
    <source>
        <dbReference type="EMBL" id="RWA07346.1"/>
    </source>
</evidence>
<dbReference type="Proteomes" id="UP000286045">
    <property type="component" value="Unassembled WGS sequence"/>
</dbReference>
<dbReference type="AlphaFoldDB" id="A0A439CYZ6"/>
<accession>A0A439CYZ6</accession>
<dbReference type="EMBL" id="RYZI01000265">
    <property type="protein sequence ID" value="RWA07346.1"/>
    <property type="molecule type" value="Genomic_DNA"/>
</dbReference>
<comment type="caution">
    <text evidence="1">The sequence shown here is derived from an EMBL/GenBank/DDBJ whole genome shotgun (WGS) entry which is preliminary data.</text>
</comment>
<proteinExistence type="predicted"/>